<dbReference type="InterPro" id="IPR000595">
    <property type="entry name" value="cNMP-bd_dom"/>
</dbReference>
<evidence type="ECO:0000313" key="10">
    <source>
        <dbReference type="Proteomes" id="UP000626109"/>
    </source>
</evidence>
<evidence type="ECO:0000256" key="6">
    <source>
        <dbReference type="ARBA" id="ARBA00023136"/>
    </source>
</evidence>
<dbReference type="PANTHER" id="PTHR45689:SF5">
    <property type="entry name" value="I[[H]] CHANNEL, ISOFORM E"/>
    <property type="match status" value="1"/>
</dbReference>
<dbReference type="Gene3D" id="2.60.120.10">
    <property type="entry name" value="Jelly Rolls"/>
    <property type="match status" value="1"/>
</dbReference>
<keyword evidence="5" id="KW-0406">Ion transport</keyword>
<dbReference type="CDD" id="cd00038">
    <property type="entry name" value="CAP_ED"/>
    <property type="match status" value="1"/>
</dbReference>
<feature type="domain" description="Cyclic nucleotide-binding" evidence="8">
    <location>
        <begin position="329"/>
        <end position="442"/>
    </location>
</feature>
<dbReference type="PROSITE" id="PS50042">
    <property type="entry name" value="CNMP_BINDING_3"/>
    <property type="match status" value="1"/>
</dbReference>
<evidence type="ECO:0000256" key="5">
    <source>
        <dbReference type="ARBA" id="ARBA00023065"/>
    </source>
</evidence>
<dbReference type="Gene3D" id="1.10.287.70">
    <property type="match status" value="1"/>
</dbReference>
<dbReference type="GO" id="GO:0005249">
    <property type="term" value="F:voltage-gated potassium channel activity"/>
    <property type="evidence" value="ECO:0007669"/>
    <property type="project" value="TreeGrafter"/>
</dbReference>
<dbReference type="PANTHER" id="PTHR45689">
    <property type="entry name" value="I[[H]] CHANNEL, ISOFORM E"/>
    <property type="match status" value="1"/>
</dbReference>
<evidence type="ECO:0000256" key="7">
    <source>
        <dbReference type="SAM" id="Phobius"/>
    </source>
</evidence>
<sequence>MIAIPWMMAWDIDLQTGIRQSFLATTLYWTADIVFSSFTGFYHDGIIERRLALISRKYVKGWFFMDLLMVVSDWVSFAATELSDGTDASTTTGLKLVRFLKLAKFLRILGLMRMIRFSKLFEELLDRSLAGGFRVVFDFVKLLCFVLWLSHVTTCLWFLLGMNGPSDTDSRWFDSVMMRSGDHFEAAAQGYQYATSFHFALSQITANGVEMLSPLNSIERWFNIVCLIFGLFFSSHVVSTFSSAMMQLEMANEDKTHKLKQLNTFLSQYPVDKGVARRCQRQIKERMNGGRRLTEDDVPALSLLSAALLKELRFSVSGESILTHPLFRCCSNIDESTVQEICDEAVKIVVLQAGDSVFFPGEEASSAYILNSGSLTYAADKDFCPEADGEVDVKIGKWLSESTLWCRWRHVGEAHAGSVCQLFALDAERLNDTVDKFEHITH</sequence>
<dbReference type="GO" id="GO:0098855">
    <property type="term" value="C:HCN channel complex"/>
    <property type="evidence" value="ECO:0007669"/>
    <property type="project" value="TreeGrafter"/>
</dbReference>
<evidence type="ECO:0000256" key="3">
    <source>
        <dbReference type="ARBA" id="ARBA00022692"/>
    </source>
</evidence>
<evidence type="ECO:0000259" key="8">
    <source>
        <dbReference type="PROSITE" id="PS50042"/>
    </source>
</evidence>
<dbReference type="EMBL" id="CAJNNW010030904">
    <property type="protein sequence ID" value="CAE8705064.1"/>
    <property type="molecule type" value="Genomic_DNA"/>
</dbReference>
<dbReference type="SUPFAM" id="SSF51206">
    <property type="entry name" value="cAMP-binding domain-like"/>
    <property type="match status" value="1"/>
</dbReference>
<keyword evidence="4 7" id="KW-1133">Transmembrane helix</keyword>
<accession>A0A813KNG9</accession>
<organism evidence="9 10">
    <name type="scientific">Polarella glacialis</name>
    <name type="common">Dinoflagellate</name>
    <dbReference type="NCBI Taxonomy" id="89957"/>
    <lineage>
        <taxon>Eukaryota</taxon>
        <taxon>Sar</taxon>
        <taxon>Alveolata</taxon>
        <taxon>Dinophyceae</taxon>
        <taxon>Suessiales</taxon>
        <taxon>Suessiaceae</taxon>
        <taxon>Polarella</taxon>
    </lineage>
</organism>
<evidence type="ECO:0000256" key="4">
    <source>
        <dbReference type="ARBA" id="ARBA00022989"/>
    </source>
</evidence>
<dbReference type="InterPro" id="IPR051413">
    <property type="entry name" value="K/Na_HCN_channel"/>
</dbReference>
<proteinExistence type="predicted"/>
<keyword evidence="3 7" id="KW-0812">Transmembrane</keyword>
<keyword evidence="2" id="KW-0813">Transport</keyword>
<keyword evidence="6 7" id="KW-0472">Membrane</keyword>
<dbReference type="InterPro" id="IPR005821">
    <property type="entry name" value="Ion_trans_dom"/>
</dbReference>
<protein>
    <recommendedName>
        <fullName evidence="8">Cyclic nucleotide-binding domain-containing protein</fullName>
    </recommendedName>
</protein>
<comment type="subcellular location">
    <subcellularLocation>
        <location evidence="1">Membrane</location>
        <topology evidence="1">Multi-pass membrane protein</topology>
    </subcellularLocation>
</comment>
<reference evidence="9" key="1">
    <citation type="submission" date="2021-02" db="EMBL/GenBank/DDBJ databases">
        <authorList>
            <person name="Dougan E. K."/>
            <person name="Rhodes N."/>
            <person name="Thang M."/>
            <person name="Chan C."/>
        </authorList>
    </citation>
    <scope>NUCLEOTIDE SEQUENCE</scope>
</reference>
<evidence type="ECO:0000256" key="2">
    <source>
        <dbReference type="ARBA" id="ARBA00022448"/>
    </source>
</evidence>
<feature type="transmembrane region" description="Helical" evidence="7">
    <location>
        <begin position="135"/>
        <end position="160"/>
    </location>
</feature>
<dbReference type="InterPro" id="IPR014710">
    <property type="entry name" value="RmlC-like_jellyroll"/>
</dbReference>
<dbReference type="SUPFAM" id="SSF81324">
    <property type="entry name" value="Voltage-gated potassium channels"/>
    <property type="match status" value="1"/>
</dbReference>
<comment type="caution">
    <text evidence="9">The sequence shown here is derived from an EMBL/GenBank/DDBJ whole genome shotgun (WGS) entry which is preliminary data.</text>
</comment>
<dbReference type="Proteomes" id="UP000626109">
    <property type="component" value="Unassembled WGS sequence"/>
</dbReference>
<evidence type="ECO:0000256" key="1">
    <source>
        <dbReference type="ARBA" id="ARBA00004141"/>
    </source>
</evidence>
<feature type="transmembrane region" description="Helical" evidence="7">
    <location>
        <begin position="221"/>
        <end position="241"/>
    </location>
</feature>
<dbReference type="Pfam" id="PF00520">
    <property type="entry name" value="Ion_trans"/>
    <property type="match status" value="1"/>
</dbReference>
<evidence type="ECO:0000313" key="9">
    <source>
        <dbReference type="EMBL" id="CAE8705064.1"/>
    </source>
</evidence>
<dbReference type="AlphaFoldDB" id="A0A813KNG9"/>
<dbReference type="GO" id="GO:0035725">
    <property type="term" value="P:sodium ion transmembrane transport"/>
    <property type="evidence" value="ECO:0007669"/>
    <property type="project" value="TreeGrafter"/>
</dbReference>
<gene>
    <name evidence="9" type="ORF">PGLA2088_LOCUS33509</name>
</gene>
<name>A0A813KNG9_POLGL</name>
<dbReference type="InterPro" id="IPR018490">
    <property type="entry name" value="cNMP-bd_dom_sf"/>
</dbReference>
<dbReference type="GO" id="GO:0003254">
    <property type="term" value="P:regulation of membrane depolarization"/>
    <property type="evidence" value="ECO:0007669"/>
    <property type="project" value="TreeGrafter"/>
</dbReference>